<protein>
    <submittedName>
        <fullName evidence="2">Uncharacterized protein</fullName>
    </submittedName>
</protein>
<dbReference type="STRING" id="320497.A0U93_04865"/>
<dbReference type="KEGG" id="nch:A0U93_04865"/>
<sequence>MRAYNGQLSDNQPIRRNTTEKQKQLRELKETLASMKPQTSPALRQSVQRRIRELETELRTAERQSAARAAERQNMPSRAGDSSAPRRPRRPQS</sequence>
<accession>A0A1U9KU33</accession>
<feature type="region of interest" description="Disordered" evidence="1">
    <location>
        <begin position="58"/>
        <end position="93"/>
    </location>
</feature>
<name>A0A1U9KU33_9PROT</name>
<dbReference type="RefSeq" id="WP_077808339.1">
    <property type="nucleotide sequence ID" value="NZ_BJXS01000009.1"/>
</dbReference>
<evidence type="ECO:0000256" key="1">
    <source>
        <dbReference type="SAM" id="MobiDB-lite"/>
    </source>
</evidence>
<dbReference type="OrthoDB" id="7306959at2"/>
<evidence type="ECO:0000313" key="3">
    <source>
        <dbReference type="Proteomes" id="UP000188604"/>
    </source>
</evidence>
<feature type="compositionally biased region" description="Polar residues" evidence="1">
    <location>
        <begin position="1"/>
        <end position="16"/>
    </location>
</feature>
<feature type="region of interest" description="Disordered" evidence="1">
    <location>
        <begin position="1"/>
        <end position="23"/>
    </location>
</feature>
<evidence type="ECO:0000313" key="2">
    <source>
        <dbReference type="EMBL" id="AQS89295.1"/>
    </source>
</evidence>
<organism evidence="2 3">
    <name type="scientific">Neoasaia chiangmaiensis</name>
    <dbReference type="NCBI Taxonomy" id="320497"/>
    <lineage>
        <taxon>Bacteria</taxon>
        <taxon>Pseudomonadati</taxon>
        <taxon>Pseudomonadota</taxon>
        <taxon>Alphaproteobacteria</taxon>
        <taxon>Acetobacterales</taxon>
        <taxon>Acetobacteraceae</taxon>
        <taxon>Neoasaia</taxon>
    </lineage>
</organism>
<feature type="compositionally biased region" description="Low complexity" evidence="1">
    <location>
        <begin position="63"/>
        <end position="85"/>
    </location>
</feature>
<gene>
    <name evidence="2" type="ORF">A0U93_04865</name>
</gene>
<dbReference type="AlphaFoldDB" id="A0A1U9KU33"/>
<proteinExistence type="predicted"/>
<reference evidence="2 3" key="1">
    <citation type="submission" date="2016-03" db="EMBL/GenBank/DDBJ databases">
        <title>Acetic acid bacteria sequencing.</title>
        <authorList>
            <person name="Brandt J."/>
            <person name="Jakob F."/>
            <person name="Vogel R.F."/>
        </authorList>
    </citation>
    <scope>NUCLEOTIDE SEQUENCE [LARGE SCALE GENOMIC DNA]</scope>
    <source>
        <strain evidence="2 3">NBRC 101099</strain>
    </source>
</reference>
<dbReference type="Proteomes" id="UP000188604">
    <property type="component" value="Chromosome"/>
</dbReference>
<keyword evidence="3" id="KW-1185">Reference proteome</keyword>
<dbReference type="EMBL" id="CP014691">
    <property type="protein sequence ID" value="AQS89295.1"/>
    <property type="molecule type" value="Genomic_DNA"/>
</dbReference>